<dbReference type="STRING" id="137658.SAMN05216186_10538"/>
<organism evidence="2 3">
    <name type="scientific">Pseudomonas indica</name>
    <dbReference type="NCBI Taxonomy" id="137658"/>
    <lineage>
        <taxon>Bacteria</taxon>
        <taxon>Pseudomonadati</taxon>
        <taxon>Pseudomonadota</taxon>
        <taxon>Gammaproteobacteria</taxon>
        <taxon>Pseudomonadales</taxon>
        <taxon>Pseudomonadaceae</taxon>
        <taxon>Pseudomonas</taxon>
    </lineage>
</organism>
<dbReference type="InterPro" id="IPR017737">
    <property type="entry name" value="TssE1-like"/>
</dbReference>
<dbReference type="Gene3D" id="3.10.450.40">
    <property type="match status" value="1"/>
</dbReference>
<dbReference type="AlphaFoldDB" id="A0A1G8ZXJ3"/>
<dbReference type="PANTHER" id="PTHR38595">
    <property type="entry name" value="CYTOPLASMIC PROTEIN-RELATED"/>
    <property type="match status" value="1"/>
</dbReference>
<reference evidence="2 3" key="1">
    <citation type="submission" date="2016-10" db="EMBL/GenBank/DDBJ databases">
        <authorList>
            <person name="de Groot N.N."/>
        </authorList>
    </citation>
    <scope>NUCLEOTIDE SEQUENCE [LARGE SCALE GENOMIC DNA]</scope>
    <source>
        <strain evidence="2 3">JCM 21544</strain>
    </source>
</reference>
<dbReference type="EMBL" id="FNFD01000005">
    <property type="protein sequence ID" value="SDK19859.1"/>
    <property type="molecule type" value="Genomic_DNA"/>
</dbReference>
<dbReference type="SUPFAM" id="SSF160719">
    <property type="entry name" value="gpW/gp25-like"/>
    <property type="match status" value="1"/>
</dbReference>
<gene>
    <name evidence="2" type="ORF">SAMN05216186_10538</name>
</gene>
<dbReference type="NCBIfam" id="TIGR03357">
    <property type="entry name" value="VI_zyme"/>
    <property type="match status" value="1"/>
</dbReference>
<dbReference type="Proteomes" id="UP000198706">
    <property type="component" value="Unassembled WGS sequence"/>
</dbReference>
<evidence type="ECO:0000313" key="2">
    <source>
        <dbReference type="EMBL" id="SDK19859.1"/>
    </source>
</evidence>
<proteinExistence type="predicted"/>
<evidence type="ECO:0000313" key="3">
    <source>
        <dbReference type="Proteomes" id="UP000198706"/>
    </source>
</evidence>
<dbReference type="InterPro" id="IPR007048">
    <property type="entry name" value="IraD/Gp25-like"/>
</dbReference>
<dbReference type="PANTHER" id="PTHR38595:SF2">
    <property type="entry name" value="TYPE VI SECRETION SYSTEM BASEPLATE SUBUNIT TSSE"/>
    <property type="match status" value="1"/>
</dbReference>
<sequence>MAVYGAGSQPPLFERLASEDEEDHASPVYDRHALAESVRNELQRLLNTRRASRRRLPQLSIIDYGIPDWSALHGERGDDRRLLAREIRDAIARFEPRLSLDTVEAIPLPNQLQTLSIKLTGSLREGDRRWPVAFVIDTATDGLEVRHERLD</sequence>
<dbReference type="Pfam" id="PF04965">
    <property type="entry name" value="GPW_gp25"/>
    <property type="match status" value="1"/>
</dbReference>
<dbReference type="RefSeq" id="WP_084333613.1">
    <property type="nucleotide sequence ID" value="NZ_FNFD01000005.1"/>
</dbReference>
<keyword evidence="3" id="KW-1185">Reference proteome</keyword>
<protein>
    <submittedName>
        <fullName evidence="2">Type VI secretion system lysozyme-related protein</fullName>
    </submittedName>
</protein>
<dbReference type="InterPro" id="IPR053176">
    <property type="entry name" value="T6SS_TssE1-like"/>
</dbReference>
<evidence type="ECO:0000259" key="1">
    <source>
        <dbReference type="Pfam" id="PF04965"/>
    </source>
</evidence>
<accession>A0A1G8ZXJ3</accession>
<name>A0A1G8ZXJ3_9PSED</name>
<feature type="domain" description="IraD/Gp25-like" evidence="1">
    <location>
        <begin position="34"/>
        <end position="125"/>
    </location>
</feature>